<evidence type="ECO:0000313" key="1">
    <source>
        <dbReference type="EMBL" id="RYC11199.1"/>
    </source>
</evidence>
<dbReference type="Proteomes" id="UP000291101">
    <property type="component" value="Unassembled WGS sequence"/>
</dbReference>
<sequence length="313" mass="35057">MFPIPDAFLHGPFERQAALDAGIPARVLEGRRFRRLHKGVYCHRDHGMTWRDLVDAAQLALPPEARTTGATRIRQLGLDVGDRGPARFVVQGDLHLDLDGVFLHRTVKMPPHCSEGVSNEAAFVAYCAEARTIDAIKAGCVLLYREQLDLRLLDQLMTEEKWRRGVPETAYVLPFLDGRCRSMAEAELLAYVVFAGLPMPDVNVAIEVAPGVELTPDLRFAGYGQVVEYEGGQHQDDRAQYVADIDRYALYRRHDVPYELVTKERMRSPSATVRLVHAALVVRGYDGPPPDFGEQWDTLFRPLADVVRLKGAA</sequence>
<evidence type="ECO:0008006" key="3">
    <source>
        <dbReference type="Google" id="ProtNLM"/>
    </source>
</evidence>
<reference evidence="1 2" key="1">
    <citation type="submission" date="2019-01" db="EMBL/GenBank/DDBJ databases">
        <title>Novel species of Nocardioides.</title>
        <authorList>
            <person name="Liu Q."/>
            <person name="X Y.-H."/>
        </authorList>
    </citation>
    <scope>NUCLEOTIDE SEQUENCE [LARGE SCALE GENOMIC DNA]</scope>
    <source>
        <strain evidence="1 2">HLT2-9</strain>
    </source>
</reference>
<proteinExistence type="predicted"/>
<dbReference type="OrthoDB" id="3173471at2"/>
<protein>
    <recommendedName>
        <fullName evidence="3">DUF559 domain-containing protein</fullName>
    </recommendedName>
</protein>
<organism evidence="1 2">
    <name type="scientific">Nocardioides zhouii</name>
    <dbReference type="NCBI Taxonomy" id="1168729"/>
    <lineage>
        <taxon>Bacteria</taxon>
        <taxon>Bacillati</taxon>
        <taxon>Actinomycetota</taxon>
        <taxon>Actinomycetes</taxon>
        <taxon>Propionibacteriales</taxon>
        <taxon>Nocardioidaceae</taxon>
        <taxon>Nocardioides</taxon>
    </lineage>
</organism>
<dbReference type="RefSeq" id="WP_129426633.1">
    <property type="nucleotide sequence ID" value="NZ_SDWV01000008.1"/>
</dbReference>
<gene>
    <name evidence="1" type="ORF">EUA94_09440</name>
</gene>
<dbReference type="EMBL" id="SDWV01000008">
    <property type="protein sequence ID" value="RYC11199.1"/>
    <property type="molecule type" value="Genomic_DNA"/>
</dbReference>
<evidence type="ECO:0000313" key="2">
    <source>
        <dbReference type="Proteomes" id="UP000291101"/>
    </source>
</evidence>
<keyword evidence="2" id="KW-1185">Reference proteome</keyword>
<accession>A0A4Q2T3B4</accession>
<name>A0A4Q2T3B4_9ACTN</name>
<comment type="caution">
    <text evidence="1">The sequence shown here is derived from an EMBL/GenBank/DDBJ whole genome shotgun (WGS) entry which is preliminary data.</text>
</comment>
<dbReference type="AlphaFoldDB" id="A0A4Q2T3B4"/>